<comment type="caution">
    <text evidence="6">The sequence shown here is derived from an EMBL/GenBank/DDBJ whole genome shotgun (WGS) entry which is preliminary data.</text>
</comment>
<protein>
    <submittedName>
        <fullName evidence="6">Transmembrane protein 131-like protein</fullName>
    </submittedName>
</protein>
<evidence type="ECO:0000259" key="4">
    <source>
        <dbReference type="Pfam" id="PF24474"/>
    </source>
</evidence>
<reference evidence="6 7" key="2">
    <citation type="journal article" date="2017" name="Front. Plant Sci.">
        <title>Gene Classification and Mining of Molecular Markers Useful in Red Clover (Trifolium pratense) Breeding.</title>
        <authorList>
            <person name="Istvanek J."/>
            <person name="Dluhosova J."/>
            <person name="Dluhos P."/>
            <person name="Patkova L."/>
            <person name="Nedelnik J."/>
            <person name="Repkova J."/>
        </authorList>
    </citation>
    <scope>NUCLEOTIDE SEQUENCE [LARGE SCALE GENOMIC DNA]</scope>
    <source>
        <strain evidence="7">cv. Tatra</strain>
        <tissue evidence="6">Young leaves</tissue>
    </source>
</reference>
<name>A0A2K3P8P0_TRIPR</name>
<dbReference type="Proteomes" id="UP000236291">
    <property type="component" value="Unassembled WGS sequence"/>
</dbReference>
<accession>A0A2K3P8P0</accession>
<evidence type="ECO:0000313" key="7">
    <source>
        <dbReference type="Proteomes" id="UP000236291"/>
    </source>
</evidence>
<organism evidence="6 7">
    <name type="scientific">Trifolium pratense</name>
    <name type="common">Red clover</name>
    <dbReference type="NCBI Taxonomy" id="57577"/>
    <lineage>
        <taxon>Eukaryota</taxon>
        <taxon>Viridiplantae</taxon>
        <taxon>Streptophyta</taxon>
        <taxon>Embryophyta</taxon>
        <taxon>Tracheophyta</taxon>
        <taxon>Spermatophyta</taxon>
        <taxon>Magnoliopsida</taxon>
        <taxon>eudicotyledons</taxon>
        <taxon>Gunneridae</taxon>
        <taxon>Pentapetalae</taxon>
        <taxon>rosids</taxon>
        <taxon>fabids</taxon>
        <taxon>Fabales</taxon>
        <taxon>Fabaceae</taxon>
        <taxon>Papilionoideae</taxon>
        <taxon>50 kb inversion clade</taxon>
        <taxon>NPAAA clade</taxon>
        <taxon>Hologalegina</taxon>
        <taxon>IRL clade</taxon>
        <taxon>Trifolieae</taxon>
        <taxon>Trifolium</taxon>
    </lineage>
</organism>
<evidence type="ECO:0000256" key="1">
    <source>
        <dbReference type="SAM" id="MobiDB-lite"/>
    </source>
</evidence>
<gene>
    <name evidence="6" type="ORF">L195_g008266</name>
</gene>
<sequence length="909" mass="99061">RGLLCRIKAFNCFLVLLCTLFCLSGYGLCATHARPNLPEYDACVSSGKNCDLGFSDTVVGGGNLGSASTSIRNSFQNVCPDTHSFCVPLTIYGFNDEEKSLKAASLGVSGRQCDGPFCGLSQDSEVTSSVKDLLLSPNTVTHVGIIYCSNLRTDLYNLSPEVSNLQENCKLVIFTNDTTSPQVEIPCEDALHVCFEHQRLSFEEIKDKTKLVSSGSTRAEYVVRKMGLPPNVKVTETTDVDELVNGNWMSQGTTDAMSVLVDDEVLFPMVQVGSYVSRWITVKNPSHHPVTMKLILNTEEIIDDCRGLDDIFPNFSSGNLVIDEVISAAKYGFSVPGSAVTEAYVHPNDYATLGPIHFYPSKRCGWNGSALIKNNLTGVESIPLRGIGGLSSLALLERSEHVQSISFDLKLHNLLSFSLSYSLLHMKDMVSACSQPLVKEIYAKNTGDLPLEVKTMRVSGRECGLDGFKIHDCKGFALDPGESIKLQISYQTDFSAAKVHRDLELALASGIFLIPMKASVPYGVLCNCKKFMFWVRVKKWLLGFILVASLFFMVSLDYLCKNDNNSIHITLQHDAKTPLVPCSNQRKDKLSVSDKTPNMFCSVRKGPTSTMRATCVRYSYDLRKTSDQEISQHLTQDSENHKQTSLLFDTPKKGKSPTTAVQSSDAVKPSQETVKPSQEVVKPSQEGELKVKIGKEKTRRRKKKNSGAKLTAMSEVSSSRSGNSTPSPPSSPVAPASTKSSCPLSPDVKQPSIQPHSVKTPETARHPKKSQVSASAAKANTSKTRVPVKSVNNNISSPKVWHSPSTSDASTPFKMFGAPPMPSIPSPPSLVSTSSVSLSCRAPGSKLDKQATVSAPKNAELAEEYIYDIWGGHLSGIHLLDPKDVTCMKSCPAEKNFNSFFVGDPQAIK</sequence>
<dbReference type="EMBL" id="ASHM01004691">
    <property type="protein sequence ID" value="PNY11655.1"/>
    <property type="molecule type" value="Genomic_DNA"/>
</dbReference>
<feature type="transmembrane region" description="Helical" evidence="2">
    <location>
        <begin position="540"/>
        <end position="559"/>
    </location>
</feature>
<keyword evidence="3" id="KW-0732">Signal</keyword>
<dbReference type="InterPro" id="IPR056001">
    <property type="entry name" value="DUF7579"/>
</dbReference>
<dbReference type="ExpressionAtlas" id="A0A2K3P8P0">
    <property type="expression patterns" value="baseline"/>
</dbReference>
<evidence type="ECO:0000259" key="5">
    <source>
        <dbReference type="Pfam" id="PF24501"/>
    </source>
</evidence>
<feature type="region of interest" description="Disordered" evidence="1">
    <location>
        <begin position="630"/>
        <end position="806"/>
    </location>
</feature>
<dbReference type="PANTHER" id="PTHR22050">
    <property type="entry name" value="RW1 PROTEIN HOMOLOG"/>
    <property type="match status" value="1"/>
</dbReference>
<feature type="non-terminal residue" evidence="6">
    <location>
        <position position="1"/>
    </location>
</feature>
<feature type="compositionally biased region" description="Polar residues" evidence="1">
    <location>
        <begin position="656"/>
        <end position="676"/>
    </location>
</feature>
<dbReference type="PANTHER" id="PTHR22050:SF0">
    <property type="entry name" value="TRANSMEMBRANE PROTEIN 131 HOMOLOG"/>
    <property type="match status" value="1"/>
</dbReference>
<keyword evidence="2" id="KW-1133">Transmembrane helix</keyword>
<dbReference type="GO" id="GO:0016020">
    <property type="term" value="C:membrane"/>
    <property type="evidence" value="ECO:0007669"/>
    <property type="project" value="TreeGrafter"/>
</dbReference>
<feature type="compositionally biased region" description="Basic and acidic residues" evidence="1">
    <location>
        <begin position="685"/>
        <end position="696"/>
    </location>
</feature>
<dbReference type="Pfam" id="PF24501">
    <property type="entry name" value="Ig_TMEM131L_5"/>
    <property type="match status" value="1"/>
</dbReference>
<feature type="domain" description="TMEM131L fifth Ig-like" evidence="5">
    <location>
        <begin position="445"/>
        <end position="509"/>
    </location>
</feature>
<dbReference type="Pfam" id="PF24474">
    <property type="entry name" value="DUF7579"/>
    <property type="match status" value="1"/>
</dbReference>
<feature type="domain" description="DUF7579" evidence="4">
    <location>
        <begin position="129"/>
        <end position="199"/>
    </location>
</feature>
<dbReference type="InterPro" id="IPR055437">
    <property type="entry name" value="TMEM131L_Ig_5"/>
</dbReference>
<evidence type="ECO:0000256" key="3">
    <source>
        <dbReference type="SAM" id="SignalP"/>
    </source>
</evidence>
<evidence type="ECO:0000313" key="6">
    <source>
        <dbReference type="EMBL" id="PNY11655.1"/>
    </source>
</evidence>
<dbReference type="STRING" id="57577.A0A2K3P8P0"/>
<feature type="chain" id="PRO_5014451915" evidence="3">
    <location>
        <begin position="30"/>
        <end position="909"/>
    </location>
</feature>
<dbReference type="InterPro" id="IPR039877">
    <property type="entry name" value="TMEM131-like"/>
</dbReference>
<evidence type="ECO:0000256" key="2">
    <source>
        <dbReference type="SAM" id="Phobius"/>
    </source>
</evidence>
<feature type="signal peptide" evidence="3">
    <location>
        <begin position="1"/>
        <end position="29"/>
    </location>
</feature>
<feature type="compositionally biased region" description="Low complexity" evidence="1">
    <location>
        <begin position="770"/>
        <end position="784"/>
    </location>
</feature>
<dbReference type="AlphaFoldDB" id="A0A2K3P8P0"/>
<reference evidence="6 7" key="1">
    <citation type="journal article" date="2014" name="Am. J. Bot.">
        <title>Genome assembly and annotation for red clover (Trifolium pratense; Fabaceae).</title>
        <authorList>
            <person name="Istvanek J."/>
            <person name="Jaros M."/>
            <person name="Krenek A."/>
            <person name="Repkova J."/>
        </authorList>
    </citation>
    <scope>NUCLEOTIDE SEQUENCE [LARGE SCALE GENOMIC DNA]</scope>
    <source>
        <strain evidence="7">cv. Tatra</strain>
        <tissue evidence="6">Young leaves</tissue>
    </source>
</reference>
<keyword evidence="2 6" id="KW-0812">Transmembrane</keyword>
<keyword evidence="2" id="KW-0472">Membrane</keyword>
<proteinExistence type="predicted"/>
<feature type="compositionally biased region" description="Polar residues" evidence="1">
    <location>
        <begin position="790"/>
        <end position="806"/>
    </location>
</feature>
<feature type="compositionally biased region" description="Basic residues" evidence="1">
    <location>
        <begin position="697"/>
        <end position="706"/>
    </location>
</feature>
<feature type="transmembrane region" description="Helical" evidence="2">
    <location>
        <begin position="505"/>
        <end position="528"/>
    </location>
</feature>